<proteinExistence type="predicted"/>
<reference evidence="1" key="2">
    <citation type="submission" date="2020-11" db="EMBL/GenBank/DDBJ databases">
        <authorList>
            <person name="McCartney M.A."/>
            <person name="Auch B."/>
            <person name="Kono T."/>
            <person name="Mallez S."/>
            <person name="Becker A."/>
            <person name="Gohl D.M."/>
            <person name="Silverstein K.A.T."/>
            <person name="Koren S."/>
            <person name="Bechman K.B."/>
            <person name="Herman A."/>
            <person name="Abrahante J.E."/>
            <person name="Garbe J."/>
        </authorList>
    </citation>
    <scope>NUCLEOTIDE SEQUENCE</scope>
    <source>
        <strain evidence="1">Duluth1</strain>
        <tissue evidence="1">Whole animal</tissue>
    </source>
</reference>
<dbReference type="Proteomes" id="UP000828390">
    <property type="component" value="Unassembled WGS sequence"/>
</dbReference>
<keyword evidence="2" id="KW-1185">Reference proteome</keyword>
<organism evidence="1 2">
    <name type="scientific">Dreissena polymorpha</name>
    <name type="common">Zebra mussel</name>
    <name type="synonym">Mytilus polymorpha</name>
    <dbReference type="NCBI Taxonomy" id="45954"/>
    <lineage>
        <taxon>Eukaryota</taxon>
        <taxon>Metazoa</taxon>
        <taxon>Spiralia</taxon>
        <taxon>Lophotrochozoa</taxon>
        <taxon>Mollusca</taxon>
        <taxon>Bivalvia</taxon>
        <taxon>Autobranchia</taxon>
        <taxon>Heteroconchia</taxon>
        <taxon>Euheterodonta</taxon>
        <taxon>Imparidentia</taxon>
        <taxon>Neoheterodontei</taxon>
        <taxon>Myida</taxon>
        <taxon>Dreissenoidea</taxon>
        <taxon>Dreissenidae</taxon>
        <taxon>Dreissena</taxon>
    </lineage>
</organism>
<reference evidence="1" key="1">
    <citation type="journal article" date="2019" name="bioRxiv">
        <title>The Genome of the Zebra Mussel, Dreissena polymorpha: A Resource for Invasive Species Research.</title>
        <authorList>
            <person name="McCartney M.A."/>
            <person name="Auch B."/>
            <person name="Kono T."/>
            <person name="Mallez S."/>
            <person name="Zhang Y."/>
            <person name="Obille A."/>
            <person name="Becker A."/>
            <person name="Abrahante J.E."/>
            <person name="Garbe J."/>
            <person name="Badalamenti J.P."/>
            <person name="Herman A."/>
            <person name="Mangelson H."/>
            <person name="Liachko I."/>
            <person name="Sullivan S."/>
            <person name="Sone E.D."/>
            <person name="Koren S."/>
            <person name="Silverstein K.A.T."/>
            <person name="Beckman K.B."/>
            <person name="Gohl D.M."/>
        </authorList>
    </citation>
    <scope>NUCLEOTIDE SEQUENCE</scope>
    <source>
        <strain evidence="1">Duluth1</strain>
        <tissue evidence="1">Whole animal</tissue>
    </source>
</reference>
<dbReference type="EMBL" id="JAIWYP010000005">
    <property type="protein sequence ID" value="KAH3824840.1"/>
    <property type="molecule type" value="Genomic_DNA"/>
</dbReference>
<sequence>MTTWWTPWSYVVTCSVSTPSSLTPTLSRYFMEQTWTLSGYRGIMAYMWSTCLIRARLPGCSTVPASPWRTCYSSTVTWTLTSSIRWLIGE</sequence>
<evidence type="ECO:0000313" key="2">
    <source>
        <dbReference type="Proteomes" id="UP000828390"/>
    </source>
</evidence>
<accession>A0A9D4JU66</accession>
<protein>
    <submittedName>
        <fullName evidence="1">Uncharacterized protein</fullName>
    </submittedName>
</protein>
<dbReference type="AlphaFoldDB" id="A0A9D4JU66"/>
<comment type="caution">
    <text evidence="1">The sequence shown here is derived from an EMBL/GenBank/DDBJ whole genome shotgun (WGS) entry which is preliminary data.</text>
</comment>
<name>A0A9D4JU66_DREPO</name>
<gene>
    <name evidence="1" type="ORF">DPMN_126693</name>
</gene>
<evidence type="ECO:0000313" key="1">
    <source>
        <dbReference type="EMBL" id="KAH3824840.1"/>
    </source>
</evidence>